<gene>
    <name evidence="16" type="primary">pflA_1</name>
    <name evidence="16" type="ORF">IBLFYP30_01817</name>
</gene>
<evidence type="ECO:0000256" key="11">
    <source>
        <dbReference type="ARBA" id="ARBA00023004"/>
    </source>
</evidence>
<comment type="function">
    <text evidence="1 14">Activation of pyruvate formate-lyase under anaerobic conditions by generation of an organic free radical, using S-adenosylmethionine and reduced flavodoxin as cosubstrates to produce 5'-deoxy-adenosine.</text>
</comment>
<dbReference type="PANTHER" id="PTHR30352:SF5">
    <property type="entry name" value="PYRUVATE FORMATE-LYASE 1-ACTIVATING ENZYME"/>
    <property type="match status" value="1"/>
</dbReference>
<dbReference type="PIRSF" id="PIRSF000371">
    <property type="entry name" value="PFL_act_enz"/>
    <property type="match status" value="1"/>
</dbReference>
<dbReference type="EMBL" id="CACRUE010000026">
    <property type="protein sequence ID" value="VYU13304.1"/>
    <property type="molecule type" value="Genomic_DNA"/>
</dbReference>
<dbReference type="EC" id="1.97.1.4" evidence="4 14"/>
<dbReference type="SFLD" id="SFLDG01066">
    <property type="entry name" value="organic_radical-activating_enz"/>
    <property type="match status" value="1"/>
</dbReference>
<dbReference type="SFLD" id="SFLDS00029">
    <property type="entry name" value="Radical_SAM"/>
    <property type="match status" value="1"/>
</dbReference>
<keyword evidence="16" id="KW-0670">Pyruvate</keyword>
<feature type="domain" description="Radical SAM core" evidence="15">
    <location>
        <begin position="15"/>
        <end position="240"/>
    </location>
</feature>
<dbReference type="InterPro" id="IPR058240">
    <property type="entry name" value="rSAM_sf"/>
</dbReference>
<dbReference type="PROSITE" id="PS51918">
    <property type="entry name" value="RADICAL_SAM"/>
    <property type="match status" value="1"/>
</dbReference>
<dbReference type="InterPro" id="IPR034465">
    <property type="entry name" value="Pyruvate_for-lyase_activase"/>
</dbReference>
<reference evidence="16" key="1">
    <citation type="submission" date="2019-11" db="EMBL/GenBank/DDBJ databases">
        <authorList>
            <person name="Feng L."/>
        </authorList>
    </citation>
    <scope>NUCLEOTIDE SEQUENCE</scope>
    <source>
        <strain evidence="16">IbartlettiiLFYP30</strain>
    </source>
</reference>
<evidence type="ECO:0000256" key="2">
    <source>
        <dbReference type="ARBA" id="ARBA00004496"/>
    </source>
</evidence>
<dbReference type="InterPro" id="IPR013785">
    <property type="entry name" value="Aldolase_TIM"/>
</dbReference>
<accession>A0A6N3CD47</accession>
<dbReference type="InterPro" id="IPR012838">
    <property type="entry name" value="PFL1_activating"/>
</dbReference>
<dbReference type="InterPro" id="IPR007197">
    <property type="entry name" value="rSAM"/>
</dbReference>
<dbReference type="GO" id="GO:0046872">
    <property type="term" value="F:metal ion binding"/>
    <property type="evidence" value="ECO:0007669"/>
    <property type="project" value="UniProtKB-UniRule"/>
</dbReference>
<dbReference type="SFLD" id="SFLDF00278">
    <property type="entry name" value="pyruvate_formate-lyase_activas"/>
    <property type="match status" value="1"/>
</dbReference>
<organism evidence="16">
    <name type="scientific">Intestinibacter bartlettii</name>
    <dbReference type="NCBI Taxonomy" id="261299"/>
    <lineage>
        <taxon>Bacteria</taxon>
        <taxon>Bacillati</taxon>
        <taxon>Bacillota</taxon>
        <taxon>Clostridia</taxon>
        <taxon>Peptostreptococcales</taxon>
        <taxon>Peptostreptococcaceae</taxon>
        <taxon>Intestinibacter</taxon>
    </lineage>
</organism>
<evidence type="ECO:0000256" key="3">
    <source>
        <dbReference type="ARBA" id="ARBA00009777"/>
    </source>
</evidence>
<evidence type="ECO:0000256" key="9">
    <source>
        <dbReference type="ARBA" id="ARBA00022723"/>
    </source>
</evidence>
<dbReference type="GO" id="GO:0051539">
    <property type="term" value="F:4 iron, 4 sulfur cluster binding"/>
    <property type="evidence" value="ECO:0007669"/>
    <property type="project" value="UniProtKB-UniRule"/>
</dbReference>
<evidence type="ECO:0000256" key="5">
    <source>
        <dbReference type="ARBA" id="ARBA00021356"/>
    </source>
</evidence>
<keyword evidence="11 14" id="KW-0408">Iron</keyword>
<keyword evidence="8 14" id="KW-0949">S-adenosyl-L-methionine</keyword>
<keyword evidence="16" id="KW-0456">Lyase</keyword>
<comment type="similarity">
    <text evidence="3 14">Belongs to the organic radical-activating enzymes family.</text>
</comment>
<evidence type="ECO:0000256" key="8">
    <source>
        <dbReference type="ARBA" id="ARBA00022691"/>
    </source>
</evidence>
<name>A0A6N3CD47_9FIRM</name>
<comment type="catalytic activity">
    <reaction evidence="13 14">
        <text>glycyl-[formate C-acetyltransferase] + reduced [flavodoxin] + S-adenosyl-L-methionine = glycin-2-yl radical-[formate C-acetyltransferase] + semiquinone [flavodoxin] + 5'-deoxyadenosine + L-methionine + H(+)</text>
        <dbReference type="Rhea" id="RHEA:19225"/>
        <dbReference type="Rhea" id="RHEA-COMP:10622"/>
        <dbReference type="Rhea" id="RHEA-COMP:12190"/>
        <dbReference type="Rhea" id="RHEA-COMP:12191"/>
        <dbReference type="Rhea" id="RHEA-COMP:14480"/>
        <dbReference type="ChEBI" id="CHEBI:15378"/>
        <dbReference type="ChEBI" id="CHEBI:17319"/>
        <dbReference type="ChEBI" id="CHEBI:29947"/>
        <dbReference type="ChEBI" id="CHEBI:32722"/>
        <dbReference type="ChEBI" id="CHEBI:57618"/>
        <dbReference type="ChEBI" id="CHEBI:57844"/>
        <dbReference type="ChEBI" id="CHEBI:59789"/>
        <dbReference type="ChEBI" id="CHEBI:140311"/>
        <dbReference type="EC" id="1.97.1.4"/>
    </reaction>
</comment>
<dbReference type="GO" id="GO:0005737">
    <property type="term" value="C:cytoplasm"/>
    <property type="evidence" value="ECO:0007669"/>
    <property type="project" value="UniProtKB-SubCell"/>
</dbReference>
<dbReference type="PANTHER" id="PTHR30352">
    <property type="entry name" value="PYRUVATE FORMATE-LYASE-ACTIVATING ENZYME"/>
    <property type="match status" value="1"/>
</dbReference>
<dbReference type="Gene3D" id="3.20.20.70">
    <property type="entry name" value="Aldolase class I"/>
    <property type="match status" value="1"/>
</dbReference>
<evidence type="ECO:0000313" key="16">
    <source>
        <dbReference type="EMBL" id="VYU13304.1"/>
    </source>
</evidence>
<dbReference type="Pfam" id="PF04055">
    <property type="entry name" value="Radical_SAM"/>
    <property type="match status" value="1"/>
</dbReference>
<evidence type="ECO:0000259" key="15">
    <source>
        <dbReference type="PROSITE" id="PS51918"/>
    </source>
</evidence>
<dbReference type="InterPro" id="IPR012839">
    <property type="entry name" value="Organic_radical_activase"/>
</dbReference>
<dbReference type="InterPro" id="IPR001989">
    <property type="entry name" value="Radical_activat_CS"/>
</dbReference>
<evidence type="ECO:0000256" key="4">
    <source>
        <dbReference type="ARBA" id="ARBA00012303"/>
    </source>
</evidence>
<comment type="subcellular location">
    <subcellularLocation>
        <location evidence="2 14">Cytoplasm</location>
    </subcellularLocation>
</comment>
<keyword evidence="12 14" id="KW-0411">Iron-sulfur</keyword>
<evidence type="ECO:0000256" key="6">
    <source>
        <dbReference type="ARBA" id="ARBA00022485"/>
    </source>
</evidence>
<dbReference type="PROSITE" id="PS01087">
    <property type="entry name" value="RADICAL_ACTIVATING"/>
    <property type="match status" value="1"/>
</dbReference>
<evidence type="ECO:0000256" key="12">
    <source>
        <dbReference type="ARBA" id="ARBA00023014"/>
    </source>
</evidence>
<dbReference type="InterPro" id="IPR034457">
    <property type="entry name" value="Organic_radical-activating"/>
</dbReference>
<protein>
    <recommendedName>
        <fullName evidence="5 14">Pyruvate formate-lyase-activating enzyme</fullName>
        <ecNumber evidence="4 14">1.97.1.4</ecNumber>
    </recommendedName>
</protein>
<dbReference type="AlphaFoldDB" id="A0A6N3CD47"/>
<dbReference type="GO" id="GO:0043365">
    <property type="term" value="F:[formate-C-acetyltransferase]-activating enzyme activity"/>
    <property type="evidence" value="ECO:0007669"/>
    <property type="project" value="UniProtKB-UniRule"/>
</dbReference>
<keyword evidence="6 14" id="KW-0004">4Fe-4S</keyword>
<dbReference type="GO" id="GO:0016829">
    <property type="term" value="F:lyase activity"/>
    <property type="evidence" value="ECO:0007669"/>
    <property type="project" value="UniProtKB-KW"/>
</dbReference>
<dbReference type="CDD" id="cd01335">
    <property type="entry name" value="Radical_SAM"/>
    <property type="match status" value="1"/>
</dbReference>
<evidence type="ECO:0000256" key="13">
    <source>
        <dbReference type="ARBA" id="ARBA00047533"/>
    </source>
</evidence>
<dbReference type="GO" id="GO:0006006">
    <property type="term" value="P:glucose metabolic process"/>
    <property type="evidence" value="ECO:0007669"/>
    <property type="project" value="UniProtKB-KW"/>
</dbReference>
<dbReference type="RefSeq" id="WP_156530893.1">
    <property type="nucleotide sequence ID" value="NZ_CACRUE010000026.1"/>
</dbReference>
<dbReference type="NCBIfam" id="TIGR02493">
    <property type="entry name" value="PFLA"/>
    <property type="match status" value="1"/>
</dbReference>
<keyword evidence="10 14" id="KW-0560">Oxidoreductase</keyword>
<evidence type="ECO:0000256" key="7">
    <source>
        <dbReference type="ARBA" id="ARBA00022490"/>
    </source>
</evidence>
<evidence type="ECO:0000256" key="10">
    <source>
        <dbReference type="ARBA" id="ARBA00023002"/>
    </source>
</evidence>
<dbReference type="SFLD" id="SFLDG01118">
    <property type="entry name" value="activating_enzymes__group_2"/>
    <property type="match status" value="1"/>
</dbReference>
<dbReference type="NCBIfam" id="TIGR02494">
    <property type="entry name" value="PFLE_PFLC"/>
    <property type="match status" value="1"/>
</dbReference>
<proteinExistence type="inferred from homology"/>
<keyword evidence="7 14" id="KW-0963">Cytoplasm</keyword>
<keyword evidence="9 14" id="KW-0479">Metal-binding</keyword>
<evidence type="ECO:0000256" key="14">
    <source>
        <dbReference type="RuleBase" id="RU362053"/>
    </source>
</evidence>
<dbReference type="SUPFAM" id="SSF102114">
    <property type="entry name" value="Radical SAM enzymes"/>
    <property type="match status" value="1"/>
</dbReference>
<comment type="cofactor">
    <cofactor evidence="14">
        <name>[4Fe-4S] cluster</name>
        <dbReference type="ChEBI" id="CHEBI:49883"/>
    </cofactor>
    <text evidence="14">Binds 1 [4Fe-4S] cluster. The cluster is coordinated with 3 cysteines and an exchangeable S-adenosyl-L-methionine.</text>
</comment>
<evidence type="ECO:0000256" key="1">
    <source>
        <dbReference type="ARBA" id="ARBA00003141"/>
    </source>
</evidence>
<dbReference type="InterPro" id="IPR040074">
    <property type="entry name" value="BssD/PflA/YjjW"/>
</dbReference>
<sequence>MLKGRVHSIETFGTVDGPGIRYIIFFQGCPLRCKYCHNRDTWKPNCGKEYTVDELAQDIMKYQTYMQFSGGGVTASGGEATLQAEFVTELFAKCKELGIHTCLDTAGFVDIEKVDKLLDYTDLVLLDIKHIDNEKCKQLTGVGNEKALKLAKHLDERNIPVWIRQVLVPGITDDQKDLEKLGQFVSTLNNIDRVEFLPYHGMGIHKWENMGFEYELKDVQEPTPEEIKRASDIVESFGVEVHNNKAAK</sequence>